<comment type="caution">
    <text evidence="2">The sequence shown here is derived from an EMBL/GenBank/DDBJ whole genome shotgun (WGS) entry which is preliminary data.</text>
</comment>
<dbReference type="Proteomes" id="UP000230407">
    <property type="component" value="Unassembled WGS sequence"/>
</dbReference>
<keyword evidence="1" id="KW-0812">Transmembrane</keyword>
<evidence type="ECO:0000313" key="3">
    <source>
        <dbReference type="Proteomes" id="UP000230407"/>
    </source>
</evidence>
<evidence type="ECO:0000313" key="2">
    <source>
        <dbReference type="EMBL" id="PJE97154.1"/>
    </source>
</evidence>
<reference evidence="2 3" key="1">
    <citation type="submission" date="2017-11" db="EMBL/GenBank/DDBJ databases">
        <title>Streptomyces carmine sp. nov., a novel actinomycete isolated from Sophora alopecuroides in Xinjiang, China.</title>
        <authorList>
            <person name="Wang Y."/>
            <person name="Luo X."/>
            <person name="Wan C."/>
            <person name="Zhang L."/>
        </authorList>
    </citation>
    <scope>NUCLEOTIDE SEQUENCE [LARGE SCALE GENOMIC DNA]</scope>
    <source>
        <strain evidence="2 3">TRM SA0054</strain>
    </source>
</reference>
<keyword evidence="1" id="KW-0472">Membrane</keyword>
<proteinExistence type="predicted"/>
<gene>
    <name evidence="2" type="ORF">CUT44_14335</name>
</gene>
<dbReference type="EMBL" id="PGGW01000049">
    <property type="protein sequence ID" value="PJE97154.1"/>
    <property type="molecule type" value="Genomic_DNA"/>
</dbReference>
<dbReference type="AlphaFoldDB" id="A0A2M8LZ03"/>
<feature type="transmembrane region" description="Helical" evidence="1">
    <location>
        <begin position="36"/>
        <end position="56"/>
    </location>
</feature>
<evidence type="ECO:0000256" key="1">
    <source>
        <dbReference type="SAM" id="Phobius"/>
    </source>
</evidence>
<dbReference type="RefSeq" id="WP_100202356.1">
    <property type="nucleotide sequence ID" value="NZ_PGGW01000049.1"/>
</dbReference>
<keyword evidence="1" id="KW-1133">Transmembrane helix</keyword>
<keyword evidence="3" id="KW-1185">Reference proteome</keyword>
<accession>A0A2M8LZ03</accession>
<sequence>MESWSGEDFDVLYDLLVAANTPSPLARLRLRLRLTLLMWTGAVMPFYALGELLWAAQNKVSKRLNKVMDRLDERCSNAETACRQVGDQALAEHIGLAFDWVSNAVNSVGRKAARLVRG</sequence>
<organism evidence="2 3">
    <name type="scientific">Streptomyces carminius</name>
    <dbReference type="NCBI Taxonomy" id="2665496"/>
    <lineage>
        <taxon>Bacteria</taxon>
        <taxon>Bacillati</taxon>
        <taxon>Actinomycetota</taxon>
        <taxon>Actinomycetes</taxon>
        <taxon>Kitasatosporales</taxon>
        <taxon>Streptomycetaceae</taxon>
        <taxon>Streptomyces</taxon>
    </lineage>
</organism>
<protein>
    <submittedName>
        <fullName evidence="2">Uncharacterized protein</fullName>
    </submittedName>
</protein>
<name>A0A2M8LZ03_9ACTN</name>